<accession>A0A6I6DRT0</accession>
<dbReference type="RefSeq" id="WP_156241180.1">
    <property type="nucleotide sequence ID" value="NZ_BAAAZL010000002.1"/>
</dbReference>
<keyword evidence="3" id="KW-1185">Reference proteome</keyword>
<dbReference type="AlphaFoldDB" id="A0A6I6DRT0"/>
<dbReference type="InterPro" id="IPR046151">
    <property type="entry name" value="DUF6153"/>
</dbReference>
<evidence type="ECO:0000256" key="1">
    <source>
        <dbReference type="SAM" id="Phobius"/>
    </source>
</evidence>
<proteinExistence type="predicted"/>
<reference evidence="2 3" key="1">
    <citation type="submission" date="2018-09" db="EMBL/GenBank/DDBJ databases">
        <title>Whole genome sequencing of Microbacterium oryzae strain MB-10T.</title>
        <authorList>
            <person name="Das S.K."/>
        </authorList>
    </citation>
    <scope>NUCLEOTIDE SEQUENCE [LARGE SCALE GENOMIC DNA]</scope>
    <source>
        <strain evidence="2 3">MB-10</strain>
    </source>
</reference>
<dbReference type="EMBL" id="CP032550">
    <property type="protein sequence ID" value="QGU26776.1"/>
    <property type="molecule type" value="Genomic_DNA"/>
</dbReference>
<keyword evidence="1" id="KW-1133">Transmembrane helix</keyword>
<feature type="transmembrane region" description="Helical" evidence="1">
    <location>
        <begin position="20"/>
        <end position="40"/>
    </location>
</feature>
<evidence type="ECO:0000313" key="3">
    <source>
        <dbReference type="Proteomes" id="UP000422989"/>
    </source>
</evidence>
<organism evidence="2 3">
    <name type="scientific">Microbacterium oryzae</name>
    <dbReference type="NCBI Taxonomy" id="743009"/>
    <lineage>
        <taxon>Bacteria</taxon>
        <taxon>Bacillati</taxon>
        <taxon>Actinomycetota</taxon>
        <taxon>Actinomycetes</taxon>
        <taxon>Micrococcales</taxon>
        <taxon>Microbacteriaceae</taxon>
        <taxon>Microbacterium</taxon>
    </lineage>
</organism>
<dbReference type="Proteomes" id="UP000422989">
    <property type="component" value="Chromosome"/>
</dbReference>
<feature type="transmembrane region" description="Helical" evidence="1">
    <location>
        <begin position="91"/>
        <end position="109"/>
    </location>
</feature>
<dbReference type="Pfam" id="PF19650">
    <property type="entry name" value="DUF6153"/>
    <property type="match status" value="1"/>
</dbReference>
<name>A0A6I6DRT0_9MICO</name>
<keyword evidence="1" id="KW-0472">Membrane</keyword>
<dbReference type="KEGG" id="moj:D7D94_03160"/>
<keyword evidence="1" id="KW-0812">Transmembrane</keyword>
<evidence type="ECO:0000313" key="2">
    <source>
        <dbReference type="EMBL" id="QGU26776.1"/>
    </source>
</evidence>
<sequence>MRAMRTGHQLTLRRSVLRTFLLTVSVVVGVVIGLLGMHVLSTGQTHHAPVTTVHDAQLHDAGLHEAEAMVSAFDGSAACAEGRCQGEMDGMSTMACVLALFVAALVTAIRPTRGFLLLARTLTVPPGIRPPVVAPSRPPDLTVFSISRT</sequence>
<protein>
    <submittedName>
        <fullName evidence="2">Uncharacterized protein</fullName>
    </submittedName>
</protein>
<gene>
    <name evidence="2" type="ORF">D7D94_03160</name>
</gene>